<dbReference type="InterPro" id="IPR008217">
    <property type="entry name" value="Ccc1_fam"/>
</dbReference>
<comment type="subcellular location">
    <subcellularLocation>
        <location evidence="1 9">Vacuole membrane</location>
        <topology evidence="1 9">Multi-pass membrane protein</topology>
    </subcellularLocation>
</comment>
<dbReference type="GO" id="GO:0005774">
    <property type="term" value="C:vacuolar membrane"/>
    <property type="evidence" value="ECO:0007669"/>
    <property type="project" value="UniProtKB-SubCell"/>
</dbReference>
<evidence type="ECO:0000256" key="1">
    <source>
        <dbReference type="ARBA" id="ARBA00004128"/>
    </source>
</evidence>
<comment type="caution">
    <text evidence="9">Lacks conserved residue(s) required for the propagation of feature annotation.</text>
</comment>
<evidence type="ECO:0000256" key="7">
    <source>
        <dbReference type="ARBA" id="ARBA00023136"/>
    </source>
</evidence>
<keyword evidence="6 9" id="KW-1133">Transmembrane helix</keyword>
<feature type="transmembrane region" description="Helical" evidence="9">
    <location>
        <begin position="43"/>
        <end position="63"/>
    </location>
</feature>
<evidence type="ECO:0000313" key="11">
    <source>
        <dbReference type="Proteomes" id="UP001161247"/>
    </source>
</evidence>
<evidence type="ECO:0000313" key="10">
    <source>
        <dbReference type="EMBL" id="CAI9101680.1"/>
    </source>
</evidence>
<keyword evidence="9" id="KW-0406">Ion transport</keyword>
<keyword evidence="11" id="KW-1185">Reference proteome</keyword>
<reference evidence="10" key="1">
    <citation type="submission" date="2023-03" db="EMBL/GenBank/DDBJ databases">
        <authorList>
            <person name="Julca I."/>
        </authorList>
    </citation>
    <scope>NUCLEOTIDE SEQUENCE</scope>
</reference>
<evidence type="ECO:0000256" key="8">
    <source>
        <dbReference type="ARBA" id="ARBA00044464"/>
    </source>
</evidence>
<evidence type="ECO:0000256" key="6">
    <source>
        <dbReference type="ARBA" id="ARBA00022989"/>
    </source>
</evidence>
<keyword evidence="3" id="KW-0410">Iron transport</keyword>
<keyword evidence="9" id="KW-0813">Transport</keyword>
<proteinExistence type="inferred from homology"/>
<keyword evidence="5 9" id="KW-0812">Transmembrane</keyword>
<evidence type="ECO:0000256" key="9">
    <source>
        <dbReference type="RuleBase" id="RU369115"/>
    </source>
</evidence>
<dbReference type="PANTHER" id="PTHR31851">
    <property type="entry name" value="FE(2+)/MN(2+) TRANSPORTER PCL1"/>
    <property type="match status" value="1"/>
</dbReference>
<keyword evidence="3" id="KW-0408">Iron</keyword>
<comment type="similarity">
    <text evidence="2 9">Belongs to the CCC1 family.</text>
</comment>
<dbReference type="EMBL" id="OX459121">
    <property type="protein sequence ID" value="CAI9101680.1"/>
    <property type="molecule type" value="Genomic_DNA"/>
</dbReference>
<dbReference type="GO" id="GO:0140315">
    <property type="term" value="F:iron ion sequestering activity"/>
    <property type="evidence" value="ECO:0007669"/>
    <property type="project" value="UniProtKB-UniRule"/>
</dbReference>
<dbReference type="AlphaFoldDB" id="A0AAV1D1C3"/>
<protein>
    <recommendedName>
        <fullName evidence="9">Vacuolar iron transporter</fullName>
    </recommendedName>
</protein>
<accession>A0AAV1D1C3</accession>
<feature type="transmembrane region" description="Helical" evidence="9">
    <location>
        <begin position="181"/>
        <end position="202"/>
    </location>
</feature>
<keyword evidence="7 9" id="KW-0472">Membrane</keyword>
<dbReference type="GO" id="GO:0030026">
    <property type="term" value="P:intracellular manganese ion homeostasis"/>
    <property type="evidence" value="ECO:0007669"/>
    <property type="project" value="InterPro"/>
</dbReference>
<comment type="function">
    <text evidence="9">Vacuolar Fe(2+) uptake transporter.</text>
</comment>
<comment type="catalytic activity">
    <reaction evidence="8">
        <text>Fe(2+)(in) = Fe(2+)(out)</text>
        <dbReference type="Rhea" id="RHEA:28486"/>
        <dbReference type="ChEBI" id="CHEBI:29033"/>
    </reaction>
    <physiologicalReaction direction="left-to-right" evidence="8">
        <dbReference type="Rhea" id="RHEA:28487"/>
    </physiologicalReaction>
</comment>
<dbReference type="Pfam" id="PF01988">
    <property type="entry name" value="VIT1"/>
    <property type="match status" value="1"/>
</dbReference>
<name>A0AAV1D1C3_OLDCO</name>
<organism evidence="10 11">
    <name type="scientific">Oldenlandia corymbosa var. corymbosa</name>
    <dbReference type="NCBI Taxonomy" id="529605"/>
    <lineage>
        <taxon>Eukaryota</taxon>
        <taxon>Viridiplantae</taxon>
        <taxon>Streptophyta</taxon>
        <taxon>Embryophyta</taxon>
        <taxon>Tracheophyta</taxon>
        <taxon>Spermatophyta</taxon>
        <taxon>Magnoliopsida</taxon>
        <taxon>eudicotyledons</taxon>
        <taxon>Gunneridae</taxon>
        <taxon>Pentapetalae</taxon>
        <taxon>asterids</taxon>
        <taxon>lamiids</taxon>
        <taxon>Gentianales</taxon>
        <taxon>Rubiaceae</taxon>
        <taxon>Rubioideae</taxon>
        <taxon>Spermacoceae</taxon>
        <taxon>Hedyotis-Oldenlandia complex</taxon>
        <taxon>Oldenlandia</taxon>
    </lineage>
</organism>
<dbReference type="Proteomes" id="UP001161247">
    <property type="component" value="Chromosome 4"/>
</dbReference>
<sequence length="229" mass="25242">MAENDNAGSSRTTNPLLLRVADHLKEEEGNKNQRPQEPWQAHYLKSIVYAGLYSIVTSFSLISSISGGRLSSVDVLVLGFANLVADGISMGFGDFISTSLGRDMAENERSLTKWEVANHRRHEEHELLQKYRDLGMNSDAAAVVTILSTYMDILVGEKMVNEKGMLPPDQSADQKPWKNGLVTFLAFLVFGFAPLLAFTILIPFTPNSKINGIESCSDSLDVVTLTMRS</sequence>
<feature type="transmembrane region" description="Helical" evidence="9">
    <location>
        <begin position="75"/>
        <end position="96"/>
    </location>
</feature>
<dbReference type="GO" id="GO:0005381">
    <property type="term" value="F:iron ion transmembrane transporter activity"/>
    <property type="evidence" value="ECO:0007669"/>
    <property type="project" value="UniProtKB-UniRule"/>
</dbReference>
<gene>
    <name evidence="10" type="ORF">OLC1_LOCUS11218</name>
</gene>
<keyword evidence="4 9" id="KW-0926">Vacuole</keyword>
<evidence type="ECO:0000256" key="2">
    <source>
        <dbReference type="ARBA" id="ARBA00007049"/>
    </source>
</evidence>
<evidence type="ECO:0000256" key="4">
    <source>
        <dbReference type="ARBA" id="ARBA00022554"/>
    </source>
</evidence>
<dbReference type="GO" id="GO:0005384">
    <property type="term" value="F:manganese ion transmembrane transporter activity"/>
    <property type="evidence" value="ECO:0007669"/>
    <property type="project" value="InterPro"/>
</dbReference>
<evidence type="ECO:0000256" key="3">
    <source>
        <dbReference type="ARBA" id="ARBA00022496"/>
    </source>
</evidence>
<evidence type="ECO:0000256" key="5">
    <source>
        <dbReference type="ARBA" id="ARBA00022692"/>
    </source>
</evidence>